<evidence type="ECO:0000256" key="5">
    <source>
        <dbReference type="ARBA" id="ARBA00022741"/>
    </source>
</evidence>
<evidence type="ECO:0000256" key="2">
    <source>
        <dbReference type="ARBA" id="ARBA00005417"/>
    </source>
</evidence>
<dbReference type="PANTHER" id="PTHR43297">
    <property type="entry name" value="OLIGOPEPTIDE TRANSPORT ATP-BINDING PROTEIN APPD"/>
    <property type="match status" value="1"/>
</dbReference>
<dbReference type="PANTHER" id="PTHR43297:SF2">
    <property type="entry name" value="DIPEPTIDE TRANSPORT ATP-BINDING PROTEIN DPPD"/>
    <property type="match status" value="1"/>
</dbReference>
<protein>
    <submittedName>
        <fullName evidence="9">ABC transporter ATP-binding protein</fullName>
    </submittedName>
</protein>
<dbReference type="Pfam" id="PF00005">
    <property type="entry name" value="ABC_tran"/>
    <property type="match status" value="1"/>
</dbReference>
<dbReference type="PROSITE" id="PS50893">
    <property type="entry name" value="ABC_TRANSPORTER_2"/>
    <property type="match status" value="1"/>
</dbReference>
<dbReference type="InterPro" id="IPR003439">
    <property type="entry name" value="ABC_transporter-like_ATP-bd"/>
</dbReference>
<dbReference type="GO" id="GO:0005886">
    <property type="term" value="C:plasma membrane"/>
    <property type="evidence" value="ECO:0007669"/>
    <property type="project" value="UniProtKB-SubCell"/>
</dbReference>
<keyword evidence="10" id="KW-1185">Reference proteome</keyword>
<evidence type="ECO:0000313" key="10">
    <source>
        <dbReference type="Proteomes" id="UP000516057"/>
    </source>
</evidence>
<evidence type="ECO:0000256" key="3">
    <source>
        <dbReference type="ARBA" id="ARBA00022448"/>
    </source>
</evidence>
<dbReference type="CDD" id="cd03257">
    <property type="entry name" value="ABC_NikE_OppD_transporters"/>
    <property type="match status" value="1"/>
</dbReference>
<dbReference type="SMART" id="SM00382">
    <property type="entry name" value="AAA"/>
    <property type="match status" value="1"/>
</dbReference>
<organism evidence="9 10">
    <name type="scientific">Paenacidovorax monticola</name>
    <dbReference type="NCBI Taxonomy" id="1926868"/>
    <lineage>
        <taxon>Bacteria</taxon>
        <taxon>Pseudomonadati</taxon>
        <taxon>Pseudomonadota</taxon>
        <taxon>Betaproteobacteria</taxon>
        <taxon>Burkholderiales</taxon>
        <taxon>Comamonadaceae</taxon>
        <taxon>Paenacidovorax</taxon>
    </lineage>
</organism>
<dbReference type="GO" id="GO:0016887">
    <property type="term" value="F:ATP hydrolysis activity"/>
    <property type="evidence" value="ECO:0007669"/>
    <property type="project" value="InterPro"/>
</dbReference>
<dbReference type="SUPFAM" id="SSF52540">
    <property type="entry name" value="P-loop containing nucleoside triphosphate hydrolases"/>
    <property type="match status" value="1"/>
</dbReference>
<dbReference type="InterPro" id="IPR017871">
    <property type="entry name" value="ABC_transporter-like_CS"/>
</dbReference>
<evidence type="ECO:0000256" key="6">
    <source>
        <dbReference type="ARBA" id="ARBA00022840"/>
    </source>
</evidence>
<keyword evidence="7" id="KW-0472">Membrane</keyword>
<comment type="subcellular location">
    <subcellularLocation>
        <location evidence="1">Cell inner membrane</location>
        <topology evidence="1">Peripheral membrane protein</topology>
    </subcellularLocation>
</comment>
<sequence length="347" mass="37681">MTDTTSPLLDVRDLTVRFPQIEPVRGLSFSVQAGETVAIVGESGSGKSLTALALMRLLPRGARIASGQAWFAGQDLLQLPDRALRRLRGREIAMVFQEPMTSLNPVRTIGWQIAEVLRQHEGLSARAAHARAIELLDVVRIPDPQRRVHDYPHHLSGGMRQRVMIAIAIACRPRLLIADEPTTALDVTIQAQVLDLLDRLRRELSMGVVLITHDLGIVAQWADRVVVMYAGREVEQALPGPLFEQPLHPYTRGLLAASPRLDQGHHYRDGPLAEIPGSITSALGQAGCAFAPRCTLARAECRSTVPPLLNAGADRRVACPVTHAPAAPLNPLAFAPATDVHTAAVRL</sequence>
<accession>A0A7H0HGR9</accession>
<dbReference type="InterPro" id="IPR013563">
    <property type="entry name" value="Oligopep_ABC_C"/>
</dbReference>
<evidence type="ECO:0000256" key="1">
    <source>
        <dbReference type="ARBA" id="ARBA00004417"/>
    </source>
</evidence>
<dbReference type="InterPro" id="IPR027417">
    <property type="entry name" value="P-loop_NTPase"/>
</dbReference>
<dbReference type="Pfam" id="PF08352">
    <property type="entry name" value="oligo_HPY"/>
    <property type="match status" value="1"/>
</dbReference>
<keyword evidence="6 9" id="KW-0067">ATP-binding</keyword>
<dbReference type="GO" id="GO:0015833">
    <property type="term" value="P:peptide transport"/>
    <property type="evidence" value="ECO:0007669"/>
    <property type="project" value="InterPro"/>
</dbReference>
<keyword evidence="5" id="KW-0547">Nucleotide-binding</keyword>
<dbReference type="AlphaFoldDB" id="A0A7H0HGR9"/>
<evidence type="ECO:0000256" key="4">
    <source>
        <dbReference type="ARBA" id="ARBA00022475"/>
    </source>
</evidence>
<dbReference type="RefSeq" id="WP_187736717.1">
    <property type="nucleotide sequence ID" value="NZ_CP060790.1"/>
</dbReference>
<dbReference type="PROSITE" id="PS00211">
    <property type="entry name" value="ABC_TRANSPORTER_1"/>
    <property type="match status" value="1"/>
</dbReference>
<evidence type="ECO:0000256" key="7">
    <source>
        <dbReference type="ARBA" id="ARBA00023136"/>
    </source>
</evidence>
<gene>
    <name evidence="9" type="ORF">H9L24_01655</name>
</gene>
<dbReference type="GO" id="GO:0005524">
    <property type="term" value="F:ATP binding"/>
    <property type="evidence" value="ECO:0007669"/>
    <property type="project" value="UniProtKB-KW"/>
</dbReference>
<proteinExistence type="inferred from homology"/>
<dbReference type="KEGG" id="amon:H9L24_01655"/>
<dbReference type="Proteomes" id="UP000516057">
    <property type="component" value="Chromosome"/>
</dbReference>
<keyword evidence="3" id="KW-0813">Transport</keyword>
<dbReference type="InterPro" id="IPR050388">
    <property type="entry name" value="ABC_Ni/Peptide_Import"/>
</dbReference>
<dbReference type="EMBL" id="CP060790">
    <property type="protein sequence ID" value="QNP59735.1"/>
    <property type="molecule type" value="Genomic_DNA"/>
</dbReference>
<dbReference type="GO" id="GO:0055085">
    <property type="term" value="P:transmembrane transport"/>
    <property type="evidence" value="ECO:0007669"/>
    <property type="project" value="UniProtKB-ARBA"/>
</dbReference>
<feature type="domain" description="ABC transporter" evidence="8">
    <location>
        <begin position="9"/>
        <end position="255"/>
    </location>
</feature>
<dbReference type="InterPro" id="IPR003593">
    <property type="entry name" value="AAA+_ATPase"/>
</dbReference>
<reference evidence="9 10" key="1">
    <citation type="submission" date="2020-08" db="EMBL/GenBank/DDBJ databases">
        <title>Genome sequence of Acidovorax monticola KACC 19171T.</title>
        <authorList>
            <person name="Hyun D.-W."/>
            <person name="Bae J.-W."/>
        </authorList>
    </citation>
    <scope>NUCLEOTIDE SEQUENCE [LARGE SCALE GENOMIC DNA]</scope>
    <source>
        <strain evidence="9 10">KACC 19171</strain>
    </source>
</reference>
<evidence type="ECO:0000313" key="9">
    <source>
        <dbReference type="EMBL" id="QNP59735.1"/>
    </source>
</evidence>
<comment type="similarity">
    <text evidence="2">Belongs to the ABC transporter superfamily.</text>
</comment>
<keyword evidence="4" id="KW-1003">Cell membrane</keyword>
<dbReference type="FunFam" id="3.40.50.300:FF:000016">
    <property type="entry name" value="Oligopeptide ABC transporter ATP-binding component"/>
    <property type="match status" value="1"/>
</dbReference>
<evidence type="ECO:0000259" key="8">
    <source>
        <dbReference type="PROSITE" id="PS50893"/>
    </source>
</evidence>
<name>A0A7H0HGR9_9BURK</name>
<dbReference type="NCBIfam" id="TIGR01727">
    <property type="entry name" value="oligo_HPY"/>
    <property type="match status" value="1"/>
</dbReference>
<dbReference type="Gene3D" id="3.40.50.300">
    <property type="entry name" value="P-loop containing nucleotide triphosphate hydrolases"/>
    <property type="match status" value="1"/>
</dbReference>